<dbReference type="EMBL" id="JAUOEL010000007">
    <property type="protein sequence ID" value="MDO5976236.1"/>
    <property type="molecule type" value="Genomic_DNA"/>
</dbReference>
<proteinExistence type="predicted"/>
<protein>
    <submittedName>
        <fullName evidence="1">Uncharacterized protein</fullName>
    </submittedName>
</protein>
<comment type="caution">
    <text evidence="1">The sequence shown here is derived from an EMBL/GenBank/DDBJ whole genome shotgun (WGS) entry which is preliminary data.</text>
</comment>
<evidence type="ECO:0000313" key="1">
    <source>
        <dbReference type="EMBL" id="MDO5976236.1"/>
    </source>
</evidence>
<evidence type="ECO:0000313" key="2">
    <source>
        <dbReference type="Proteomes" id="UP001176806"/>
    </source>
</evidence>
<reference evidence="1" key="1">
    <citation type="submission" date="2023-07" db="EMBL/GenBank/DDBJ databases">
        <title>Two novel species in the genus Flavivirga.</title>
        <authorList>
            <person name="Kwon K."/>
        </authorList>
    </citation>
    <scope>NUCLEOTIDE SEQUENCE</scope>
    <source>
        <strain evidence="1">KACC 14158</strain>
    </source>
</reference>
<dbReference type="Proteomes" id="UP001176806">
    <property type="component" value="Unassembled WGS sequence"/>
</dbReference>
<name>A0ABT8WSU7_9FLAO</name>
<gene>
    <name evidence="1" type="ORF">Q4Q40_18715</name>
</gene>
<organism evidence="1 2">
    <name type="scientific">Flavivirga jejuensis</name>
    <dbReference type="NCBI Taxonomy" id="870487"/>
    <lineage>
        <taxon>Bacteria</taxon>
        <taxon>Pseudomonadati</taxon>
        <taxon>Bacteroidota</taxon>
        <taxon>Flavobacteriia</taxon>
        <taxon>Flavobacteriales</taxon>
        <taxon>Flavobacteriaceae</taxon>
        <taxon>Flavivirga</taxon>
    </lineage>
</organism>
<accession>A0ABT8WSU7</accession>
<dbReference type="RefSeq" id="WP_303303508.1">
    <property type="nucleotide sequence ID" value="NZ_BAABDA010000028.1"/>
</dbReference>
<sequence length="592" mass="67075">MRNIIYILCICVFSNTILGQVKYDQGRITVDKVQLLQDYKDSLAYYYIPQHPRLAINEKGDFEFLCMKYVGKEEKDNGGLFHALFEFSMEEKKLKKLEKQLQAKIKDAKIKGPVPLLETMKDGEPSLGSFRVISSILTDTLAENPFTQNLITSGRAPFTPGSKAVLAAKLSQEGSTLLWKTFNGAASDVSVAVSGYYEGVVQAYNAVVTAEMDMVYDHFSNVSKTETLFTHDEVSNAIDSLYSSGVIKIETLDRTKGLGVKSDLKNILQIVSDKLINLMFDTETGWSAEPEMQTPAETKDKSGKGVLSGFAFGPASMFIPDIQHIVKKRKDIKARRFRLDLSESTTIKVPFHTAGNLGGLYDSFRNDPKYFRVVDLESSDFEKQEVIFQLDGEFVESFEDLVNFVSVNFRKKYDKERDDFTHQLYFNSEDIKAGKFYKSISFPRLGISDNNWQEYEYQISWSIRGESDFVGKKNTWIKARDKAIVIAPPFKKIEVAIDLDKQLLIENEIATVAIDFAADFLGKTRLVKSVTLRASGQENNKVASIFYDHQGEVVYRTVWYAKNGDEIKLPHKPLERGYLFLTPPSKQNDIND</sequence>
<keyword evidence="2" id="KW-1185">Reference proteome</keyword>